<dbReference type="Gene3D" id="3.55.50.30">
    <property type="match status" value="1"/>
</dbReference>
<evidence type="ECO:0000256" key="1">
    <source>
        <dbReference type="PROSITE-ProRule" id="PRU01360"/>
    </source>
</evidence>
<comment type="caution">
    <text evidence="4">The sequence shown here is derived from an EMBL/GenBank/DDBJ whole genome shotgun (WGS) entry which is preliminary data.</text>
</comment>
<gene>
    <name evidence="4" type="ORF">ACFS6I_01070</name>
</gene>
<keyword evidence="1" id="KW-0998">Cell outer membrane</keyword>
<keyword evidence="1" id="KW-0813">Transport</keyword>
<comment type="subcellular location">
    <subcellularLocation>
        <location evidence="1">Cell outer membrane</location>
        <topology evidence="1">Multi-pass membrane protein</topology>
    </subcellularLocation>
</comment>
<keyword evidence="1" id="KW-0812">Transmembrane</keyword>
<feature type="chain" id="PRO_5046166100" evidence="2">
    <location>
        <begin position="19"/>
        <end position="1097"/>
    </location>
</feature>
<comment type="similarity">
    <text evidence="1">Belongs to the TonB-dependent receptor family.</text>
</comment>
<dbReference type="InterPro" id="IPR023997">
    <property type="entry name" value="TonB-dep_OMP_SusC/RagA_CS"/>
</dbReference>
<keyword evidence="2" id="KW-0732">Signal</keyword>
<dbReference type="NCBIfam" id="TIGR04057">
    <property type="entry name" value="SusC_RagA_signa"/>
    <property type="match status" value="1"/>
</dbReference>
<dbReference type="Proteomes" id="UP001597509">
    <property type="component" value="Unassembled WGS sequence"/>
</dbReference>
<dbReference type="RefSeq" id="WP_380917502.1">
    <property type="nucleotide sequence ID" value="NZ_JBHUPE010000001.1"/>
</dbReference>
<dbReference type="NCBIfam" id="TIGR04056">
    <property type="entry name" value="OMP_RagA_SusC"/>
    <property type="match status" value="1"/>
</dbReference>
<dbReference type="InterPro" id="IPR023996">
    <property type="entry name" value="TonB-dep_OMP_SusC/RagA"/>
</dbReference>
<keyword evidence="1" id="KW-0472">Membrane</keyword>
<evidence type="ECO:0000256" key="2">
    <source>
        <dbReference type="SAM" id="SignalP"/>
    </source>
</evidence>
<evidence type="ECO:0000313" key="4">
    <source>
        <dbReference type="EMBL" id="MFD2902496.1"/>
    </source>
</evidence>
<dbReference type="PROSITE" id="PS52016">
    <property type="entry name" value="TONB_DEPENDENT_REC_3"/>
    <property type="match status" value="1"/>
</dbReference>
<proteinExistence type="inferred from homology"/>
<dbReference type="Pfam" id="PF07715">
    <property type="entry name" value="Plug"/>
    <property type="match status" value="1"/>
</dbReference>
<reference evidence="5" key="1">
    <citation type="journal article" date="2019" name="Int. J. Syst. Evol. Microbiol.">
        <title>The Global Catalogue of Microorganisms (GCM) 10K type strain sequencing project: providing services to taxonomists for standard genome sequencing and annotation.</title>
        <authorList>
            <consortium name="The Broad Institute Genomics Platform"/>
            <consortium name="The Broad Institute Genome Sequencing Center for Infectious Disease"/>
            <person name="Wu L."/>
            <person name="Ma J."/>
        </authorList>
    </citation>
    <scope>NUCLEOTIDE SEQUENCE [LARGE SCALE GENOMIC DNA]</scope>
    <source>
        <strain evidence="5">KCTC 22209</strain>
    </source>
</reference>
<dbReference type="InterPro" id="IPR039426">
    <property type="entry name" value="TonB-dep_rcpt-like"/>
</dbReference>
<evidence type="ECO:0000313" key="5">
    <source>
        <dbReference type="Proteomes" id="UP001597509"/>
    </source>
</evidence>
<sequence length="1097" mass="121945">MKLIAMLTLLGTLTSYGAAYSQKINLHLKNAPLAEVLEQIKQQSNHDIFYNVDFIESVGTVDADFRNVNLEEALNVLKNRYAISYKIKNGMIYLLPQKDLSVQKLTVKGKIVNEEGEPIAGATVLEKGTLNGTTTDENGLFTLTDCKPNATIVLKYIGFFIQEVKAGQNELLIKMVRDVAALDEVIVVGYGNSNRKNINSSISTLDIDNVAKLPVQSINDGIAGRIQGVIVTSSSGAPGAKSSVSIRGAGTPLYVIDNVIRSANDFVNINPGDIQSYSVLKDAAATALYGAQGGNGVILVTTKKGKNGQMDINYTFNETISQPTIFPKKLSSYENLKTINDVYKFEGLQIPTPENILEFYRTQEKPFEYPNTDWRKVGMKDFASEQRHDLSVTSGTEKLTYFASGSYYNQNSNLRTDNNHNKRITYRLNTVSNFKEVNLKVTTGLDGYVEDNILPSSSTASSYGAFFQHIQQRKSSQLAYNEFGLPSANTTDNPAVELSDQSGYYKFNSRIFNGILSLEYTAPFLEGLTLKANGNYNMWNSKNKSWNLTAPSYANGSKTPILGNPPNLTATRGDGSTLLLQGYLLYNRQFGKHNVDFTGVYEQAKNLGSSVSATRQQYQILFDQFVAGPTVNQLASGSESESGRAGYVGRLSYNYDAKYFVDASLRYDGLDLFPKQKQWGTFYAFSGGYALSEENYFKELKERNILNYLKIRGSYGLVGSAEGITPFSYVPGYSINANTWVVNDRPVQGTSEPGSLPSTMFSWYSIRERNIGLDFSSLNSRLSGSFDYFYKRTTGYVVADTRYAATLGIGLPPINFDPGAMRRHGAEFNLTWNDRKGDFSYKLGVNFTYFNQLWERNPGEDDAALKNPYTRESGTLNLGVATGYTSQGFYQDNADLLYGARRISSINVIAGDLRYQDFNGDGKIDGNDQTRIGNASFPRINYGTTIDLGYKAWSLSAVIMGSGNRDRYLGGIMQGSNPDNMLIYGFQQDYWRTDNTDALFPRQVSTSGVNGGNNFVSSDFWILPSRFVRLKYFQLGYDLKSQLLKNTKFKQFRVFASGTNLLTISNTKKYFVDPESDQNNENYPIQRTISIGVNVGF</sequence>
<dbReference type="SUPFAM" id="SSF56935">
    <property type="entry name" value="Porins"/>
    <property type="match status" value="1"/>
</dbReference>
<dbReference type="InterPro" id="IPR008969">
    <property type="entry name" value="CarboxyPept-like_regulatory"/>
</dbReference>
<dbReference type="Gene3D" id="2.170.130.10">
    <property type="entry name" value="TonB-dependent receptor, plug domain"/>
    <property type="match status" value="1"/>
</dbReference>
<dbReference type="Pfam" id="PF13715">
    <property type="entry name" value="CarbopepD_reg_2"/>
    <property type="match status" value="1"/>
</dbReference>
<feature type="domain" description="TonB-dependent receptor plug" evidence="3">
    <location>
        <begin position="196"/>
        <end position="297"/>
    </location>
</feature>
<keyword evidence="1" id="KW-1134">Transmembrane beta strand</keyword>
<feature type="signal peptide" evidence="2">
    <location>
        <begin position="1"/>
        <end position="18"/>
    </location>
</feature>
<accession>A0ABW5YRA3</accession>
<evidence type="ECO:0000259" key="3">
    <source>
        <dbReference type="Pfam" id="PF07715"/>
    </source>
</evidence>
<dbReference type="InterPro" id="IPR037066">
    <property type="entry name" value="Plug_dom_sf"/>
</dbReference>
<name>A0ABW5YRA3_9SPHI</name>
<protein>
    <submittedName>
        <fullName evidence="4">SusC/RagA family TonB-linked outer membrane protein</fullName>
    </submittedName>
</protein>
<dbReference type="InterPro" id="IPR012910">
    <property type="entry name" value="Plug_dom"/>
</dbReference>
<keyword evidence="5" id="KW-1185">Reference proteome</keyword>
<dbReference type="SUPFAM" id="SSF49464">
    <property type="entry name" value="Carboxypeptidase regulatory domain-like"/>
    <property type="match status" value="1"/>
</dbReference>
<dbReference type="EMBL" id="JBHUPE010000001">
    <property type="protein sequence ID" value="MFD2902496.1"/>
    <property type="molecule type" value="Genomic_DNA"/>
</dbReference>
<organism evidence="4 5">
    <name type="scientific">Sphingobacterium anhuiense</name>
    <dbReference type="NCBI Taxonomy" id="493780"/>
    <lineage>
        <taxon>Bacteria</taxon>
        <taxon>Pseudomonadati</taxon>
        <taxon>Bacteroidota</taxon>
        <taxon>Sphingobacteriia</taxon>
        <taxon>Sphingobacteriales</taxon>
        <taxon>Sphingobacteriaceae</taxon>
        <taxon>Sphingobacterium</taxon>
    </lineage>
</organism>